<keyword evidence="2" id="KW-0813">Transport</keyword>
<keyword evidence="3" id="KW-0732">Signal</keyword>
<keyword evidence="8" id="KW-1185">Reference proteome</keyword>
<dbReference type="EMBL" id="JADEXG010000016">
    <property type="protein sequence ID" value="MBE9077396.1"/>
    <property type="molecule type" value="Genomic_DNA"/>
</dbReference>
<dbReference type="Pfam" id="PF03958">
    <property type="entry name" value="Secretin_N"/>
    <property type="match status" value="1"/>
</dbReference>
<accession>A0A8J7ABG6</accession>
<sequence length="702" mass="74938">MAGGALMALMSQPASAATVIKGIALDQTEKGLELSLKTAGDDAEIFSARQGKTLQADITNARLDLPWGKRYQRANPAPGIAAIQLEALEGDRVRLTVTGTQTAPISDFQKSADKGLQVSLDTRPNATARRTTLPARLQTVPAQELAQANPEADREEDAAPEVLIPNPPVTIDGAPATPPILNAPPPFLPRAVAPPVGDISISEIDSSLDLINLGTTERVPRLVLRDASAREVLSLLARAANLNLAFTNTNAEEESTEVRVSLDIQDEPVQDVFNYVLQISGLEANRVGRTIFVGTRLPNAARNVMTRSIRLNQVDVATALNFLVAMGAESAVSRERLVTSVNAVEVGDGVATTDTQTTTEARLENQRIDYADSIPLLRGLQVIGDERTNSVTLVGTPRQVQIATAQLTQIDLRRRQVAINVRVIDVDLSAIDALGTSFSFGVDDASFLSTNGVGVFNFGDRTPANSGVSASQVGRGVANLFGLTNPVSFVTDFLLQLQAVVTNGQAKIVTDPTLVVQEGQTAAVQLTQEVVTNVTETVETTDAGIIRTTTFEKEAAGLNLQIQVERVDDNGFVALSVAPSISAPTDTFNTGTGTTAVLLAERQLSSGLIRVRDGQTLILSGIIQESDRVTTSKVPILGDIPLLGALFRSTNRTNERQELIVLLTPQIIDDSDQSAFGYSYTPGEDVQQLLDRRQNPGQQPNR</sequence>
<dbReference type="GO" id="GO:0009279">
    <property type="term" value="C:cell outer membrane"/>
    <property type="evidence" value="ECO:0007669"/>
    <property type="project" value="UniProtKB-SubCell"/>
</dbReference>
<evidence type="ECO:0000259" key="4">
    <source>
        <dbReference type="Pfam" id="PF00263"/>
    </source>
</evidence>
<dbReference type="InterPro" id="IPR050810">
    <property type="entry name" value="Bact_Secretion_Sys_Channel"/>
</dbReference>
<gene>
    <name evidence="7" type="ORF">IQ241_08810</name>
</gene>
<feature type="domain" description="Type II/III secretion system secretin-like" evidence="4">
    <location>
        <begin position="500"/>
        <end position="669"/>
    </location>
</feature>
<feature type="signal peptide" evidence="3">
    <location>
        <begin position="1"/>
        <end position="16"/>
    </location>
</feature>
<dbReference type="Pfam" id="PF00263">
    <property type="entry name" value="Secretin"/>
    <property type="match status" value="1"/>
</dbReference>
<dbReference type="PANTHER" id="PTHR30332">
    <property type="entry name" value="PROBABLE GENERAL SECRETION PATHWAY PROTEIN D"/>
    <property type="match status" value="1"/>
</dbReference>
<organism evidence="7 8">
    <name type="scientific">Vasconcelosia minhoensis LEGE 07310</name>
    <dbReference type="NCBI Taxonomy" id="915328"/>
    <lineage>
        <taxon>Bacteria</taxon>
        <taxon>Bacillati</taxon>
        <taxon>Cyanobacteriota</taxon>
        <taxon>Cyanophyceae</taxon>
        <taxon>Nodosilineales</taxon>
        <taxon>Cymatolegaceae</taxon>
        <taxon>Vasconcelosia</taxon>
        <taxon>Vasconcelosia minhoensis</taxon>
    </lineage>
</organism>
<feature type="domain" description="NolW-like" evidence="5">
    <location>
        <begin position="306"/>
        <end position="416"/>
    </location>
</feature>
<protein>
    <submittedName>
        <fullName evidence="7">AMIN domain-containing protein</fullName>
    </submittedName>
</protein>
<dbReference type="Pfam" id="PF11741">
    <property type="entry name" value="AMIN"/>
    <property type="match status" value="1"/>
</dbReference>
<name>A0A8J7ABG6_9CYAN</name>
<dbReference type="InterPro" id="IPR021731">
    <property type="entry name" value="AMIN_dom"/>
</dbReference>
<evidence type="ECO:0000256" key="2">
    <source>
        <dbReference type="RuleBase" id="RU004004"/>
    </source>
</evidence>
<comment type="subcellular location">
    <subcellularLocation>
        <location evidence="2">Cell outer membrane</location>
    </subcellularLocation>
</comment>
<dbReference type="PRINTS" id="PR00811">
    <property type="entry name" value="BCTERIALGSPD"/>
</dbReference>
<proteinExistence type="inferred from homology"/>
<dbReference type="GO" id="GO:0009306">
    <property type="term" value="P:protein secretion"/>
    <property type="evidence" value="ECO:0007669"/>
    <property type="project" value="InterPro"/>
</dbReference>
<feature type="chain" id="PRO_5035196368" evidence="3">
    <location>
        <begin position="17"/>
        <end position="702"/>
    </location>
</feature>
<dbReference type="GO" id="GO:0015627">
    <property type="term" value="C:type II protein secretion system complex"/>
    <property type="evidence" value="ECO:0007669"/>
    <property type="project" value="TreeGrafter"/>
</dbReference>
<evidence type="ECO:0000259" key="6">
    <source>
        <dbReference type="Pfam" id="PF11741"/>
    </source>
</evidence>
<feature type="domain" description="AMIN" evidence="6">
    <location>
        <begin position="25"/>
        <end position="116"/>
    </location>
</feature>
<evidence type="ECO:0000256" key="3">
    <source>
        <dbReference type="SAM" id="SignalP"/>
    </source>
</evidence>
<dbReference type="PANTHER" id="PTHR30332:SF17">
    <property type="entry name" value="TYPE IV PILIATION SYSTEM PROTEIN DR_0774-RELATED"/>
    <property type="match status" value="1"/>
</dbReference>
<evidence type="ECO:0000256" key="1">
    <source>
        <dbReference type="RuleBase" id="RU004003"/>
    </source>
</evidence>
<dbReference type="InterPro" id="IPR001775">
    <property type="entry name" value="GspD/PilQ"/>
</dbReference>
<dbReference type="InterPro" id="IPR005644">
    <property type="entry name" value="NolW-like"/>
</dbReference>
<evidence type="ECO:0000313" key="7">
    <source>
        <dbReference type="EMBL" id="MBE9077396.1"/>
    </source>
</evidence>
<evidence type="ECO:0000259" key="5">
    <source>
        <dbReference type="Pfam" id="PF03958"/>
    </source>
</evidence>
<dbReference type="AlphaFoldDB" id="A0A8J7ABG6"/>
<dbReference type="Proteomes" id="UP000636505">
    <property type="component" value="Unassembled WGS sequence"/>
</dbReference>
<comment type="similarity">
    <text evidence="1">Belongs to the bacterial secretin family.</text>
</comment>
<dbReference type="InterPro" id="IPR004846">
    <property type="entry name" value="T2SS/T3SS_dom"/>
</dbReference>
<comment type="caution">
    <text evidence="7">The sequence shown here is derived from an EMBL/GenBank/DDBJ whole genome shotgun (WGS) entry which is preliminary data.</text>
</comment>
<reference evidence="7" key="1">
    <citation type="submission" date="2020-10" db="EMBL/GenBank/DDBJ databases">
        <authorList>
            <person name="Castelo-Branco R."/>
            <person name="Eusebio N."/>
            <person name="Adriana R."/>
            <person name="Vieira A."/>
            <person name="Brugerolle De Fraissinette N."/>
            <person name="Rezende De Castro R."/>
            <person name="Schneider M.P."/>
            <person name="Vasconcelos V."/>
            <person name="Leao P.N."/>
        </authorList>
    </citation>
    <scope>NUCLEOTIDE SEQUENCE</scope>
    <source>
        <strain evidence="7">LEGE 07310</strain>
    </source>
</reference>
<evidence type="ECO:0000313" key="8">
    <source>
        <dbReference type="Proteomes" id="UP000636505"/>
    </source>
</evidence>